<feature type="domain" description="Methyltransferase type 11" evidence="1">
    <location>
        <begin position="104"/>
        <end position="191"/>
    </location>
</feature>
<proteinExistence type="predicted"/>
<keyword evidence="2" id="KW-0808">Transferase</keyword>
<dbReference type="InterPro" id="IPR029063">
    <property type="entry name" value="SAM-dependent_MTases_sf"/>
</dbReference>
<dbReference type="Proteomes" id="UP000197596">
    <property type="component" value="Unassembled WGS sequence"/>
</dbReference>
<evidence type="ECO:0000313" key="3">
    <source>
        <dbReference type="Proteomes" id="UP000197596"/>
    </source>
</evidence>
<dbReference type="Gene3D" id="3.40.50.150">
    <property type="entry name" value="Vaccinia Virus protein VP39"/>
    <property type="match status" value="1"/>
</dbReference>
<dbReference type="GO" id="GO:0008757">
    <property type="term" value="F:S-adenosylmethionine-dependent methyltransferase activity"/>
    <property type="evidence" value="ECO:0007669"/>
    <property type="project" value="InterPro"/>
</dbReference>
<dbReference type="GO" id="GO:0032259">
    <property type="term" value="P:methylation"/>
    <property type="evidence" value="ECO:0007669"/>
    <property type="project" value="UniProtKB-KW"/>
</dbReference>
<dbReference type="SUPFAM" id="SSF53335">
    <property type="entry name" value="S-adenosyl-L-methionine-dependent methyltransferases"/>
    <property type="match status" value="1"/>
</dbReference>
<reference evidence="2 3" key="1">
    <citation type="submission" date="2017-06" db="EMBL/GenBank/DDBJ databases">
        <title>Herbaspirillum phytohormonus sp. nov., isolated from the root nodule of Robinia pseudoacacia in lead-zinc mine.</title>
        <authorList>
            <person name="Fan M."/>
            <person name="Lin Y."/>
        </authorList>
    </citation>
    <scope>NUCLEOTIDE SEQUENCE [LARGE SCALE GENOMIC DNA]</scope>
    <source>
        <strain evidence="2 3">HZ10</strain>
    </source>
</reference>
<accession>A0A246WM09</accession>
<keyword evidence="2" id="KW-0489">Methyltransferase</keyword>
<comment type="caution">
    <text evidence="2">The sequence shown here is derived from an EMBL/GenBank/DDBJ whole genome shotgun (WGS) entry which is preliminary data.</text>
</comment>
<evidence type="ECO:0000313" key="2">
    <source>
        <dbReference type="EMBL" id="OWY27292.1"/>
    </source>
</evidence>
<dbReference type="InterPro" id="IPR050508">
    <property type="entry name" value="Methyltransf_Superfamily"/>
</dbReference>
<dbReference type="RefSeq" id="WP_088752248.1">
    <property type="nucleotide sequence ID" value="NZ_NJGU01000011.1"/>
</dbReference>
<sequence length="267" mass="30163">MKRQLRHLINRQPWLKKLLKRGLQLILPGRGVSTHYVEMAGNEADSESARLRAAWKDHDLPVRQRELVDKQLTAYRHGEAIDVFDVMVQSLRALPHGAGRMRVLEIGCSSGYYSEVFRIAGLDVDYTGCDYSDAFIDMARQRYPGLPFDVQDATMLRYDDSAYDVVISGCCLLHIPEYQAAVAETARVARRYAIFHRTPVVLGQPNKYYRKQAYGVEAVEIHFNEPQFLALLSDNGLEVLATHTLDETVSHGVGSATRTYVCCRKAA</sequence>
<dbReference type="PANTHER" id="PTHR42912">
    <property type="entry name" value="METHYLTRANSFERASE"/>
    <property type="match status" value="1"/>
</dbReference>
<dbReference type="EMBL" id="NJGU01000011">
    <property type="protein sequence ID" value="OWY27292.1"/>
    <property type="molecule type" value="Genomic_DNA"/>
</dbReference>
<dbReference type="InterPro" id="IPR013216">
    <property type="entry name" value="Methyltransf_11"/>
</dbReference>
<gene>
    <name evidence="2" type="ORF">CEJ42_19750</name>
</gene>
<evidence type="ECO:0000259" key="1">
    <source>
        <dbReference type="Pfam" id="PF08241"/>
    </source>
</evidence>
<organism evidence="2 3">
    <name type="scientific">Herbaspirillum robiniae</name>
    <dbReference type="NCBI Taxonomy" id="2014887"/>
    <lineage>
        <taxon>Bacteria</taxon>
        <taxon>Pseudomonadati</taxon>
        <taxon>Pseudomonadota</taxon>
        <taxon>Betaproteobacteria</taxon>
        <taxon>Burkholderiales</taxon>
        <taxon>Oxalobacteraceae</taxon>
        <taxon>Herbaspirillum</taxon>
    </lineage>
</organism>
<dbReference type="Pfam" id="PF08241">
    <property type="entry name" value="Methyltransf_11"/>
    <property type="match status" value="1"/>
</dbReference>
<protein>
    <submittedName>
        <fullName evidence="2">Methylase</fullName>
    </submittedName>
</protein>
<dbReference type="AlphaFoldDB" id="A0A246WM09"/>
<name>A0A246WM09_9BURK</name>
<dbReference type="CDD" id="cd02440">
    <property type="entry name" value="AdoMet_MTases"/>
    <property type="match status" value="1"/>
</dbReference>